<proteinExistence type="inferred from homology"/>
<evidence type="ECO:0000256" key="3">
    <source>
        <dbReference type="ARBA" id="ARBA00022480"/>
    </source>
</evidence>
<evidence type="ECO:0000256" key="6">
    <source>
        <dbReference type="ARBA" id="ARBA00022989"/>
    </source>
</evidence>
<dbReference type="PANTHER" id="PTHR11394:SF47">
    <property type="entry name" value="TASTE RECEPTOR TYPE 2 MEMBER 40"/>
    <property type="match status" value="1"/>
</dbReference>
<organism evidence="14 15">
    <name type="scientific">Engystomops pustulosus</name>
    <name type="common">Tungara frog</name>
    <name type="synonym">Physalaemus pustulosus</name>
    <dbReference type="NCBI Taxonomy" id="76066"/>
    <lineage>
        <taxon>Eukaryota</taxon>
        <taxon>Metazoa</taxon>
        <taxon>Chordata</taxon>
        <taxon>Craniata</taxon>
        <taxon>Vertebrata</taxon>
        <taxon>Euteleostomi</taxon>
        <taxon>Amphibia</taxon>
        <taxon>Batrachia</taxon>
        <taxon>Anura</taxon>
        <taxon>Neobatrachia</taxon>
        <taxon>Hyloidea</taxon>
        <taxon>Leptodactylidae</taxon>
        <taxon>Leiuperinae</taxon>
        <taxon>Engystomops</taxon>
    </lineage>
</organism>
<feature type="transmembrane region" description="Helical" evidence="13">
    <location>
        <begin position="232"/>
        <end position="254"/>
    </location>
</feature>
<keyword evidence="10 12" id="KW-0807">Transducer</keyword>
<protein>
    <recommendedName>
        <fullName evidence="12">Taste receptor type 2</fullName>
    </recommendedName>
</protein>
<evidence type="ECO:0000256" key="10">
    <source>
        <dbReference type="ARBA" id="ARBA00023224"/>
    </source>
</evidence>
<keyword evidence="15" id="KW-1185">Reference proteome</keyword>
<comment type="similarity">
    <text evidence="2 11">Belongs to the G-protein coupled receptor T2R family.</text>
</comment>
<accession>A0AAV6ZLI3</accession>
<evidence type="ECO:0000313" key="14">
    <source>
        <dbReference type="EMBL" id="KAG8548252.1"/>
    </source>
</evidence>
<evidence type="ECO:0000256" key="12">
    <source>
        <dbReference type="RuleBase" id="RU004424"/>
    </source>
</evidence>
<dbReference type="GO" id="GO:0033038">
    <property type="term" value="F:bitter taste receptor activity"/>
    <property type="evidence" value="ECO:0007669"/>
    <property type="project" value="InterPro"/>
</dbReference>
<dbReference type="AlphaFoldDB" id="A0AAV6ZLI3"/>
<evidence type="ECO:0000256" key="11">
    <source>
        <dbReference type="RuleBase" id="RU004423"/>
    </source>
</evidence>
<dbReference type="Gene3D" id="1.20.1070.10">
    <property type="entry name" value="Rhodopsin 7-helix transmembrane proteins"/>
    <property type="match status" value="1"/>
</dbReference>
<evidence type="ECO:0000256" key="8">
    <source>
        <dbReference type="ARBA" id="ARBA00023136"/>
    </source>
</evidence>
<evidence type="ECO:0000256" key="2">
    <source>
        <dbReference type="ARBA" id="ARBA00007376"/>
    </source>
</evidence>
<evidence type="ECO:0000256" key="9">
    <source>
        <dbReference type="ARBA" id="ARBA00023170"/>
    </source>
</evidence>
<keyword evidence="5 12" id="KW-0812">Transmembrane</keyword>
<feature type="transmembrane region" description="Helical" evidence="13">
    <location>
        <begin position="187"/>
        <end position="211"/>
    </location>
</feature>
<name>A0AAV6ZLI3_ENGPU</name>
<reference evidence="14" key="1">
    <citation type="thesis" date="2020" institute="ProQuest LLC" country="789 East Eisenhower Parkway, Ann Arbor, MI, USA">
        <title>Comparative Genomics and Chromosome Evolution.</title>
        <authorList>
            <person name="Mudd A.B."/>
        </authorList>
    </citation>
    <scope>NUCLEOTIDE SEQUENCE</scope>
    <source>
        <strain evidence="14">237g6f4</strain>
        <tissue evidence="14">Blood</tissue>
    </source>
</reference>
<dbReference type="EMBL" id="WNYA01000455">
    <property type="protein sequence ID" value="KAG8548252.1"/>
    <property type="molecule type" value="Genomic_DNA"/>
</dbReference>
<sequence>METEAILAVLYFILSSSFGIYFNAFIAVVSYRTWLHDGSHHPQGLLLFSIGFSSLIFQGLQIFFYISYYFWTEAFALFSVCMLFFRCLLTFCVFFSLCQTSWLCSFYCIKLVSFQHWIIQVLKSRLPIILPWIMAGTLVITTMGVVLLLCLTFVSVPLDYTGNSTFCRSINESYIPYIENIFDGFNILIALPFTLIMVSLSCTVSTLVQHVQRVQGSLMLDKSHLEAHIDAAKTMIVLLALNTSFYVSLVLILWDVVTYPWSWICIVLFCSFWPLQALTLIFRTKKLHRSFIWCLQKRGSEIV</sequence>
<feature type="transmembrane region" description="Helical" evidence="13">
    <location>
        <begin position="6"/>
        <end position="33"/>
    </location>
</feature>
<keyword evidence="4 12" id="KW-0716">Sensory transduction</keyword>
<evidence type="ECO:0000313" key="15">
    <source>
        <dbReference type="Proteomes" id="UP000824782"/>
    </source>
</evidence>
<dbReference type="GO" id="GO:0016020">
    <property type="term" value="C:membrane"/>
    <property type="evidence" value="ECO:0007669"/>
    <property type="project" value="UniProtKB-SubCell"/>
</dbReference>
<keyword evidence="7 12" id="KW-0297">G-protein coupled receptor</keyword>
<dbReference type="InterPro" id="IPR007960">
    <property type="entry name" value="TAS2R"/>
</dbReference>
<keyword evidence="8 12" id="KW-0472">Membrane</keyword>
<dbReference type="PANTHER" id="PTHR11394">
    <property type="entry name" value="TASTE RECEPTOR TYPE 2"/>
    <property type="match status" value="1"/>
</dbReference>
<evidence type="ECO:0000256" key="1">
    <source>
        <dbReference type="ARBA" id="ARBA00004141"/>
    </source>
</evidence>
<evidence type="ECO:0000256" key="7">
    <source>
        <dbReference type="ARBA" id="ARBA00023040"/>
    </source>
</evidence>
<feature type="transmembrane region" description="Helical" evidence="13">
    <location>
        <begin position="129"/>
        <end position="154"/>
    </location>
</feature>
<evidence type="ECO:0000256" key="13">
    <source>
        <dbReference type="SAM" id="Phobius"/>
    </source>
</evidence>
<dbReference type="Proteomes" id="UP000824782">
    <property type="component" value="Unassembled WGS sequence"/>
</dbReference>
<comment type="subcellular location">
    <subcellularLocation>
        <location evidence="1 12">Membrane</location>
        <topology evidence="1 12">Multi-pass membrane protein</topology>
    </subcellularLocation>
</comment>
<gene>
    <name evidence="14" type="ORF">GDO81_025940</name>
</gene>
<evidence type="ECO:0000256" key="4">
    <source>
        <dbReference type="ARBA" id="ARBA00022606"/>
    </source>
</evidence>
<comment type="caution">
    <text evidence="14">The sequence shown here is derived from an EMBL/GenBank/DDBJ whole genome shotgun (WGS) entry which is preliminary data.</text>
</comment>
<evidence type="ECO:0000256" key="5">
    <source>
        <dbReference type="ARBA" id="ARBA00022692"/>
    </source>
</evidence>
<dbReference type="Pfam" id="PF05296">
    <property type="entry name" value="TAS2R"/>
    <property type="match status" value="1"/>
</dbReference>
<feature type="transmembrane region" description="Helical" evidence="13">
    <location>
        <begin position="45"/>
        <end position="71"/>
    </location>
</feature>
<keyword evidence="3 12" id="KW-0919">Taste</keyword>
<feature type="transmembrane region" description="Helical" evidence="13">
    <location>
        <begin position="83"/>
        <end position="109"/>
    </location>
</feature>
<dbReference type="GO" id="GO:0004930">
    <property type="term" value="F:G protein-coupled receptor activity"/>
    <property type="evidence" value="ECO:0007669"/>
    <property type="project" value="UniProtKB-KW"/>
</dbReference>
<feature type="transmembrane region" description="Helical" evidence="13">
    <location>
        <begin position="260"/>
        <end position="282"/>
    </location>
</feature>
<keyword evidence="9 12" id="KW-0675">Receptor</keyword>
<keyword evidence="6 13" id="KW-1133">Transmembrane helix</keyword>